<dbReference type="AlphaFoldDB" id="A0A8H8CNK9"/>
<comment type="caution">
    <text evidence="1">The sequence shown here is derived from an EMBL/GenBank/DDBJ whole genome shotgun (WGS) entry which is preliminary data.</text>
</comment>
<name>A0A8H8CNK9_PSICU</name>
<organism evidence="1">
    <name type="scientific">Psilocybe cubensis</name>
    <name type="common">Psychedelic mushroom</name>
    <name type="synonym">Stropharia cubensis</name>
    <dbReference type="NCBI Taxonomy" id="181762"/>
    <lineage>
        <taxon>Eukaryota</taxon>
        <taxon>Fungi</taxon>
        <taxon>Dikarya</taxon>
        <taxon>Basidiomycota</taxon>
        <taxon>Agaricomycotina</taxon>
        <taxon>Agaricomycetes</taxon>
        <taxon>Agaricomycetidae</taxon>
        <taxon>Agaricales</taxon>
        <taxon>Agaricineae</taxon>
        <taxon>Strophariaceae</taxon>
        <taxon>Psilocybe</taxon>
    </lineage>
</organism>
<proteinExistence type="predicted"/>
<protein>
    <submittedName>
        <fullName evidence="1">Uncharacterized protein</fullName>
    </submittedName>
</protein>
<sequence>MQPTLPSEIIDIIVDHVGSESHTKSSRDGLRALALVSVALLTRAYYYLYDELHLVLSSSNAEKDRSSLTVCEKKLASLHEILAGGLPFPGIALVHHIRSVRISFVFEKKRDMIAISQLPQLSGILNALHGPDHGIKTLNVEILDFPMTPIAFRRTYPIHLFEGSNNILCSALDSLCHSQRLTTVHLTNVGLRLRELCGTNVEELHLEQCMFTDQDKNDPDAELDENDDNVLRLKSMTLADVRHSLSPTTKSSNLLAKIAHAFHPSSAPANSLTDPLIPLVFSNLTSLTLQDDDYTTPLTAFPALCTLRIIQNIFWMRRTMGFMTKLRYFFLPAPGTVRSLGSTQHLIVETDVNFREIFFDDGEDARLWDAWDIVDAHLTGNNVSSTSTGQIEPTSTGLQSVHFLFRFRIQPGRYLSYQEEPLFIERNRKNLLDRFPLLVSGNYMKFTMDVLVDRENRIEPSVRCKGPVTGWW</sequence>
<gene>
    <name evidence="1" type="ORF">JR316_004007</name>
</gene>
<evidence type="ECO:0000313" key="1">
    <source>
        <dbReference type="EMBL" id="KAG5171918.1"/>
    </source>
</evidence>
<dbReference type="EMBL" id="JAFIQS010000003">
    <property type="protein sequence ID" value="KAG5171918.1"/>
    <property type="molecule type" value="Genomic_DNA"/>
</dbReference>
<reference evidence="1" key="1">
    <citation type="submission" date="2021-02" db="EMBL/GenBank/DDBJ databases">
        <title>Psilocybe cubensis genome.</title>
        <authorList>
            <person name="Mckernan K.J."/>
            <person name="Crawford S."/>
            <person name="Trippe A."/>
            <person name="Kane L.T."/>
            <person name="Mclaughlin S."/>
        </authorList>
    </citation>
    <scope>NUCLEOTIDE SEQUENCE [LARGE SCALE GENOMIC DNA]</scope>
    <source>
        <strain evidence="1">MGC-MH-2018</strain>
    </source>
</reference>
<accession>A0A8H8CNK9</accession>